<feature type="domain" description="Retrovirus-related Pol polyprotein from transposon TNT 1-94-like beta-barrel" evidence="8">
    <location>
        <begin position="929"/>
        <end position="995"/>
    </location>
</feature>
<evidence type="ECO:0000256" key="1">
    <source>
        <dbReference type="ARBA" id="ARBA00022670"/>
    </source>
</evidence>
<evidence type="ECO:0000256" key="6">
    <source>
        <dbReference type="SAM" id="MobiDB-lite"/>
    </source>
</evidence>
<accession>A0A6L2LQC1</accession>
<feature type="compositionally biased region" description="Acidic residues" evidence="6">
    <location>
        <begin position="1791"/>
        <end position="1808"/>
    </location>
</feature>
<dbReference type="InterPro" id="IPR013103">
    <property type="entry name" value="RVT_2"/>
</dbReference>
<feature type="compositionally biased region" description="Polar residues" evidence="6">
    <location>
        <begin position="1245"/>
        <end position="1259"/>
    </location>
</feature>
<dbReference type="InterPro" id="IPR036397">
    <property type="entry name" value="RNaseH_sf"/>
</dbReference>
<evidence type="ECO:0000256" key="4">
    <source>
        <dbReference type="ARBA" id="ARBA00022801"/>
    </source>
</evidence>
<feature type="region of interest" description="Disordered" evidence="6">
    <location>
        <begin position="1698"/>
        <end position="1858"/>
    </location>
</feature>
<keyword evidence="5" id="KW-0175">Coiled coil</keyword>
<feature type="compositionally biased region" description="Polar residues" evidence="6">
    <location>
        <begin position="827"/>
        <end position="838"/>
    </location>
</feature>
<feature type="compositionally biased region" description="Basic and acidic residues" evidence="6">
    <location>
        <begin position="1488"/>
        <end position="1504"/>
    </location>
</feature>
<feature type="compositionally biased region" description="Acidic residues" evidence="6">
    <location>
        <begin position="1746"/>
        <end position="1783"/>
    </location>
</feature>
<dbReference type="PANTHER" id="PTHR42648">
    <property type="entry name" value="TRANSPOSASE, PUTATIVE-RELATED"/>
    <property type="match status" value="1"/>
</dbReference>
<feature type="compositionally biased region" description="Acidic residues" evidence="6">
    <location>
        <begin position="1835"/>
        <end position="1845"/>
    </location>
</feature>
<keyword evidence="4" id="KW-0378">Hydrolase</keyword>
<dbReference type="Pfam" id="PF22936">
    <property type="entry name" value="Pol_BBD"/>
    <property type="match status" value="1"/>
</dbReference>
<feature type="region of interest" description="Disordered" evidence="6">
    <location>
        <begin position="194"/>
        <end position="220"/>
    </location>
</feature>
<dbReference type="InterPro" id="IPR043502">
    <property type="entry name" value="DNA/RNA_pol_sf"/>
</dbReference>
<feature type="region of interest" description="Disordered" evidence="6">
    <location>
        <begin position="2590"/>
        <end position="2655"/>
    </location>
</feature>
<dbReference type="SUPFAM" id="SSF53098">
    <property type="entry name" value="Ribonuclease H-like"/>
    <property type="match status" value="1"/>
</dbReference>
<keyword evidence="2" id="KW-0479">Metal-binding</keyword>
<keyword evidence="3" id="KW-0064">Aspartyl protease</keyword>
<dbReference type="InterPro" id="IPR012337">
    <property type="entry name" value="RNaseH-like_sf"/>
</dbReference>
<evidence type="ECO:0000313" key="9">
    <source>
        <dbReference type="EMBL" id="GEU62494.1"/>
    </source>
</evidence>
<proteinExistence type="predicted"/>
<dbReference type="Pfam" id="PF14223">
    <property type="entry name" value="Retrotran_gag_2"/>
    <property type="match status" value="1"/>
</dbReference>
<evidence type="ECO:0000259" key="7">
    <source>
        <dbReference type="Pfam" id="PF07727"/>
    </source>
</evidence>
<dbReference type="SUPFAM" id="SSF81995">
    <property type="entry name" value="beta-sandwich domain of Sec23/24"/>
    <property type="match status" value="1"/>
</dbReference>
<dbReference type="GO" id="GO:0006508">
    <property type="term" value="P:proteolysis"/>
    <property type="evidence" value="ECO:0007669"/>
    <property type="project" value="UniProtKB-KW"/>
</dbReference>
<sequence length="2669" mass="305065">MELYMSNHQHGRMILESVESGPLLWPTIEENGVTRLKKYSELSPTEAIQTDYDVKATNIILQGLPPEVYALFSTHKVAKEVWERIQMLMQGTSLTKQERECKLYDEFDKFAYRKGESLRDYYLRFSLLLNDMNIYNMKLEQFQVNTKFLNTLPLEWSKFVTLGQHEYHANEVRLMHERTSDPLALVAHHQMNKSTYQQHQQSYHPQQLQPQASTYQSSQYATQYHPPQYASQAPSSIPLALTYPSNDFQLSVNHNVYNPSSSMPHVEYAPAVYQQSEFSSPDTRLVVPVFQKGDDLIDAINHMMSFLTLVITSRYPSTNNQLRTSSNPRQQATINNGRVTIQPIQERQNSMTAGSSRPYTSGSSGTSRKHRVLFKDKVLLVQAQANGQVLQEEELEFLAYPGIAETSTKIALMVNLSHYGSDNLAENSSSPALQDDLILSVIEQLKTQVVNCTKINQDNKNVNEILTAELERYKNQERILKEQNNVNNVSVSYEHSLEIEKLKHTLSEHLKEKESLEQKVKELNNIVFKRNQSAQTVHIVIEKSDAIVIHDSEETLLLAKESRSKMLQKQNKPILSKKKVNTKPIDYAAFNKLSMDFETRFVPQAELSAEQAFWSRYSVQPEEPNISVSAAIVEIPKELPKVSMVNSSLRNLKFHLASFDMVVKERTTATAITEGTWGFEHTKACFRDDIIPFAIEQHCVEKNKFQDKMENVLKDNDRLLEKAISVDIVNIVVHDHVNFTDKTVNEKVLVITTLKENSSKLKGKVIVNDVVPLHSIDPELLKIDVAPLAPKLRNNRTAHTDYLRHTQEETATLREIVKRVNLLSSISGSQPQGNTKNYKIQRAPSKAKKNKLEDHHRTVRPSLNKKKSVVDTKAISSVTNSKLNFNVDLKCATCNGCLFSDNHDSCVLVYINSVNASLKSKSVVQIVLWYLDSGCSKHMTRDCSQLINFAHKFLGMVKFRNDHVAKIMGYGDSKIGNVTISRVYFVEGLGHNLFSRRLSHLNFGDINHLARQGLVRGLLKLKFEKDHLCSACAIGKSMKKSHKPKFEDTNQEKLYLLHMDLCVPMRIESVNGKKYILVIVNDYSRFTWVKFLRSKDEATDFIIKFLKMIQVRLKFPVHQAVATACYTQNRSIIRLRHRKTPYEILHNKLPDLSFLHVFGALCYLTNDNFDELTAMASEHSSLGPALNEMTPVTISLGLVQNSSSSTPYVPPLRNDWDLLFQPMFDELLNPSPSVDHQAPEDAPSASKSHTTSETQSSVIPQDVEEDNLDIEVAHMGNDPLLGVPIPEVTSAQSSSMTYKDALTQSRWIEAMQEELNEFERLEVWELVPRPDKVMVITLKWIYKVKLDELGGILKNKARLVARGYRQEKGIDFEESFAPVARLEAIWIFLAHATHKNMVVYQMDVKTAFLNGNLREEVYVSQPDGFVDQDNPNHVYKLKKALYGLKQAPRAWIEISQSPRGIFINHSKYALESLKKHGFESCDPVDTPMMEKSKLDEDKEGKAIDPSHYRDADHAGYQDTRCNTSGSVQFLGERLISWSSKRQKSAAISSTEAEYIALSGHNAAIRTLTDVNINKLYQPWRSFAAIINKCLTGKTSGYDSLRLSQAKILWGLYHKRNVYYAYLMWEDFVYQVKHKNQKKNNEMHYPRFTKAIIHHFMSKDPSIPKRNKVNWHYVRDDHMNSKAYKEYYAIAIGEAAPKPKAGFRRTRSSSDTSITPPTAAASPRLTSSANGKQTAKASKAKSLSALSEDDDGDDEDEVDDGQEGNYDNDDEEDDGEEGDDDDANQDVVRDDDKDDDKEGGDDEHESDEYESNKETRDEESFDPIPQPPKDSKHESDGEEDLDLNIGEEERHVEEEEEDELYRDANINQGRGIQANLEVEDSHVTLTPVNPDGQQQSSSVSSQFVTSLLNPTLDVDMESIFETTSHLDVQTPTSVAPLPITAPTITPSTIDTITTISQAPILPTTVPSTIIQNPLNFSSLFKVAVQIQFDRLRDEAQRENAEFLRTVDENMKKIIKEQVKEQVKVQVSKILPKIEQAVNEQLEAEVLTRSSYSSRTSYAVVADISEMELKKIHIKKIEGNKSIQCSDKQRNLYKAFVDAYESDKIILDTYEEIVTLKRRQDDDADKDEEPSARPDRGSKRRRERKDPESASPPTKTATRSVGRSTQGFRSRQASHHEWFSQQQKPPSLDRDWNKTVPAVHKSIQPWISELAKQADTRSSFNELMDTPLDFSNFLINRLKVDKLTPELLAGPTYELMKGSCKSLVELEYHLEEVFKATTDQLDWVNPEGQQYPHNLLKPLPLIPNNRGRRVIPFEHFINNDLEYLRGGASSRNYTTSITKTKTTDYGHIKWIEDLVPRTIWIEEPIGYDKHALWGNVYKKHRDPERKEAYTAYSNPRGFIYQNKDKRNRLMRIDELHKFSDGKLTNVRTALDDRLKGIRMQYLPQSIWRKSDKDRETAMIQAIDKRLKIRRIMRSLEQFVGGRLYDGDFRMLQRTISYAAPIFQKISLTKARNPVKKILLKLNLSDHRSILTDLQVTPTKPGRMTKPYLSHRFIANCFNARNLKMEVKIKQNEENCQILFRSIERIIDEWEKSQNVSSEQTNMTEPPPPPQAQTEQANAVFTVSEMSDDPPKVPKYPPPPIIVKNKIEKDKPIKTTKRGYHVVKSKEYPFGE</sequence>
<dbReference type="GO" id="GO:0004190">
    <property type="term" value="F:aspartic-type endopeptidase activity"/>
    <property type="evidence" value="ECO:0007669"/>
    <property type="project" value="UniProtKB-KW"/>
</dbReference>
<feature type="region of interest" description="Disordered" evidence="6">
    <location>
        <begin position="2118"/>
        <end position="2190"/>
    </location>
</feature>
<dbReference type="EMBL" id="BKCJ010004684">
    <property type="protein sequence ID" value="GEU62494.1"/>
    <property type="molecule type" value="Genomic_DNA"/>
</dbReference>
<feature type="region of interest" description="Disordered" evidence="6">
    <location>
        <begin position="345"/>
        <end position="367"/>
    </location>
</feature>
<dbReference type="Pfam" id="PF07727">
    <property type="entry name" value="RVT_2"/>
    <property type="match status" value="1"/>
</dbReference>
<reference evidence="9" key="1">
    <citation type="journal article" date="2019" name="Sci. Rep.">
        <title>Draft genome of Tanacetum cinerariifolium, the natural source of mosquito coil.</title>
        <authorList>
            <person name="Yamashiro T."/>
            <person name="Shiraishi A."/>
            <person name="Satake H."/>
            <person name="Nakayama K."/>
        </authorList>
    </citation>
    <scope>NUCLEOTIDE SEQUENCE</scope>
</reference>
<feature type="domain" description="Reverse transcriptase Ty1/copia-type" evidence="7">
    <location>
        <begin position="1322"/>
        <end position="1452"/>
    </location>
</feature>
<dbReference type="PANTHER" id="PTHR42648:SF18">
    <property type="entry name" value="RETROTRANSPOSON, UNCLASSIFIED-LIKE PROTEIN"/>
    <property type="match status" value="1"/>
</dbReference>
<dbReference type="Gene3D" id="3.30.420.10">
    <property type="entry name" value="Ribonuclease H-like superfamily/Ribonuclease H"/>
    <property type="match status" value="1"/>
</dbReference>
<name>A0A6L2LQC1_TANCI</name>
<gene>
    <name evidence="9" type="ORF">Tci_034472</name>
</gene>
<keyword evidence="1" id="KW-0645">Protease</keyword>
<feature type="region of interest" description="Disordered" evidence="6">
    <location>
        <begin position="1229"/>
        <end position="1262"/>
    </location>
</feature>
<organism evidence="9">
    <name type="scientific">Tanacetum cinerariifolium</name>
    <name type="common">Dalmatian daisy</name>
    <name type="synonym">Chrysanthemum cinerariifolium</name>
    <dbReference type="NCBI Taxonomy" id="118510"/>
    <lineage>
        <taxon>Eukaryota</taxon>
        <taxon>Viridiplantae</taxon>
        <taxon>Streptophyta</taxon>
        <taxon>Embryophyta</taxon>
        <taxon>Tracheophyta</taxon>
        <taxon>Spermatophyta</taxon>
        <taxon>Magnoliopsida</taxon>
        <taxon>eudicotyledons</taxon>
        <taxon>Gunneridae</taxon>
        <taxon>Pentapetalae</taxon>
        <taxon>asterids</taxon>
        <taxon>campanulids</taxon>
        <taxon>Asterales</taxon>
        <taxon>Asteraceae</taxon>
        <taxon>Asteroideae</taxon>
        <taxon>Anthemideae</taxon>
        <taxon>Anthemidinae</taxon>
        <taxon>Tanacetum</taxon>
    </lineage>
</organism>
<dbReference type="GO" id="GO:0003676">
    <property type="term" value="F:nucleic acid binding"/>
    <property type="evidence" value="ECO:0007669"/>
    <property type="project" value="InterPro"/>
</dbReference>
<feature type="compositionally biased region" description="Low complexity" evidence="6">
    <location>
        <begin position="1708"/>
        <end position="1723"/>
    </location>
</feature>
<dbReference type="CDD" id="cd09272">
    <property type="entry name" value="RNase_HI_RT_Ty1"/>
    <property type="match status" value="1"/>
</dbReference>
<dbReference type="GO" id="GO:0046872">
    <property type="term" value="F:metal ion binding"/>
    <property type="evidence" value="ECO:0007669"/>
    <property type="project" value="UniProtKB-KW"/>
</dbReference>
<evidence type="ECO:0000259" key="8">
    <source>
        <dbReference type="Pfam" id="PF22936"/>
    </source>
</evidence>
<feature type="region of interest" description="Disordered" evidence="6">
    <location>
        <begin position="827"/>
        <end position="858"/>
    </location>
</feature>
<evidence type="ECO:0000256" key="5">
    <source>
        <dbReference type="SAM" id="Coils"/>
    </source>
</evidence>
<evidence type="ECO:0000256" key="2">
    <source>
        <dbReference type="ARBA" id="ARBA00022723"/>
    </source>
</evidence>
<dbReference type="InterPro" id="IPR054722">
    <property type="entry name" value="PolX-like_BBD"/>
</dbReference>
<evidence type="ECO:0000256" key="3">
    <source>
        <dbReference type="ARBA" id="ARBA00022750"/>
    </source>
</evidence>
<dbReference type="InterPro" id="IPR039537">
    <property type="entry name" value="Retrotran_Ty1/copia-like"/>
</dbReference>
<comment type="caution">
    <text evidence="9">The sequence shown here is derived from an EMBL/GenBank/DDBJ whole genome shotgun (WGS) entry which is preliminary data.</text>
</comment>
<feature type="compositionally biased region" description="Low complexity" evidence="6">
    <location>
        <begin position="196"/>
        <end position="211"/>
    </location>
</feature>
<feature type="compositionally biased region" description="Polar residues" evidence="6">
    <location>
        <begin position="2149"/>
        <end position="2169"/>
    </location>
</feature>
<feature type="compositionally biased region" description="Polar residues" evidence="6">
    <location>
        <begin position="345"/>
        <end position="366"/>
    </location>
</feature>
<protein>
    <submittedName>
        <fullName evidence="9">Uncharacterized protein</fullName>
    </submittedName>
</protein>
<feature type="compositionally biased region" description="Low complexity" evidence="6">
    <location>
        <begin position="1734"/>
        <end position="1745"/>
    </location>
</feature>
<dbReference type="SUPFAM" id="SSF56672">
    <property type="entry name" value="DNA/RNA polymerases"/>
    <property type="match status" value="1"/>
</dbReference>
<feature type="coiled-coil region" evidence="5">
    <location>
        <begin position="456"/>
        <end position="526"/>
    </location>
</feature>
<feature type="region of interest" description="Disordered" evidence="6">
    <location>
        <begin position="1485"/>
        <end position="1504"/>
    </location>
</feature>
<feature type="coiled-coil region" evidence="5">
    <location>
        <begin position="1980"/>
        <end position="2011"/>
    </location>
</feature>